<feature type="transmembrane region" description="Helical" evidence="1">
    <location>
        <begin position="196"/>
        <end position="218"/>
    </location>
</feature>
<sequence length="540" mass="61718">MEIGEGLENIIKMYDQSTYFDQYGGSLLMFIIITIILFVLVSYCFAKINAQPIIDDWTNQRCKPNIIPFAGFITHPHNTSAFDYTYENFTYCTQSIMSSITGLMVEPITFVIKIINDVLDAVKKAINDIRAMFNKIRIFFQTMAEELMGRIMNMMIPLQKIIISFRDFIGKLQGSMTTGLFTLLGGYYALKSLMGAIAQFIITILITLAAIIIVLWIIPFTWGMAASMTAIFIAIAIPMAIILVFMLDVLKVQPDLSIPTLECFDEDTLLPLNDGTHKKISQIEIGDILINNNDVTSIIKVNSNCSTMYNLNNIIVSHSHLVNYKEKWISIKDHPDAIICQNYNKPYLYCLNTRQKIIKIDNFIFTDWNEINNNFVEIKNNLNDCLGFNDIKNIKNIEDINKYLDSGFNENTKIILINGTCKTIKEIEIGNILDCGSIVRGIVIINGNKLTNHYKYIFNNTIIEGGPNLPICDNKIINYTTLNLDKTNKEIKNEKATKLYHLLTDTKTFYVEKIKFYDYNASVDIFLDKYKGKLLSMKYV</sequence>
<protein>
    <recommendedName>
        <fullName evidence="3">Vint domain-containing protein</fullName>
    </recommendedName>
</protein>
<accession>A0A6C0IEP5</accession>
<dbReference type="AlphaFoldDB" id="A0A6C0IEP5"/>
<keyword evidence="1" id="KW-0812">Transmembrane</keyword>
<dbReference type="InterPro" id="IPR036844">
    <property type="entry name" value="Hint_dom_sf"/>
</dbReference>
<evidence type="ECO:0008006" key="3">
    <source>
        <dbReference type="Google" id="ProtNLM"/>
    </source>
</evidence>
<reference evidence="2" key="1">
    <citation type="journal article" date="2020" name="Nature">
        <title>Giant virus diversity and host interactions through global metagenomics.</title>
        <authorList>
            <person name="Schulz F."/>
            <person name="Roux S."/>
            <person name="Paez-Espino D."/>
            <person name="Jungbluth S."/>
            <person name="Walsh D.A."/>
            <person name="Denef V.J."/>
            <person name="McMahon K.D."/>
            <person name="Konstantinidis K.T."/>
            <person name="Eloe-Fadrosh E.A."/>
            <person name="Kyrpides N.C."/>
            <person name="Woyke T."/>
        </authorList>
    </citation>
    <scope>NUCLEOTIDE SEQUENCE</scope>
    <source>
        <strain evidence="2">GVMAG-M-3300023184-72</strain>
    </source>
</reference>
<dbReference type="SUPFAM" id="SSF51294">
    <property type="entry name" value="Hedgehog/intein (Hint) domain"/>
    <property type="match status" value="1"/>
</dbReference>
<proteinExistence type="predicted"/>
<dbReference type="Gene3D" id="2.170.16.10">
    <property type="entry name" value="Hedgehog/Intein (Hint) domain"/>
    <property type="match status" value="1"/>
</dbReference>
<keyword evidence="1" id="KW-1133">Transmembrane helix</keyword>
<feature type="transmembrane region" description="Helical" evidence="1">
    <location>
        <begin position="230"/>
        <end position="250"/>
    </location>
</feature>
<feature type="transmembrane region" description="Helical" evidence="1">
    <location>
        <begin position="168"/>
        <end position="190"/>
    </location>
</feature>
<keyword evidence="1" id="KW-0472">Membrane</keyword>
<evidence type="ECO:0000313" key="2">
    <source>
        <dbReference type="EMBL" id="QHT90925.1"/>
    </source>
</evidence>
<organism evidence="2">
    <name type="scientific">viral metagenome</name>
    <dbReference type="NCBI Taxonomy" id="1070528"/>
    <lineage>
        <taxon>unclassified sequences</taxon>
        <taxon>metagenomes</taxon>
        <taxon>organismal metagenomes</taxon>
    </lineage>
</organism>
<dbReference type="EMBL" id="MN740161">
    <property type="protein sequence ID" value="QHT90925.1"/>
    <property type="molecule type" value="Genomic_DNA"/>
</dbReference>
<evidence type="ECO:0000256" key="1">
    <source>
        <dbReference type="SAM" id="Phobius"/>
    </source>
</evidence>
<name>A0A6C0IEP5_9ZZZZ</name>
<feature type="transmembrane region" description="Helical" evidence="1">
    <location>
        <begin position="23"/>
        <end position="46"/>
    </location>
</feature>